<comment type="subunit">
    <text evidence="17">Forms a heterodimer (via TM13) with PDZK1IP1 (via N-terminal transmembrane helix); this interaction enhances SLC5A2 transporter activity.</text>
</comment>
<dbReference type="PROSITE" id="PS00457">
    <property type="entry name" value="NA_SOLUT_SYMP_2"/>
    <property type="match status" value="1"/>
</dbReference>
<dbReference type="InterPro" id="IPR001734">
    <property type="entry name" value="Na/solute_symporter"/>
</dbReference>
<evidence type="ECO:0000313" key="24">
    <source>
        <dbReference type="Ensembl" id="ENSOCUP00000042429.1"/>
    </source>
</evidence>
<keyword evidence="13" id="KW-0325">Glycoprotein</keyword>
<evidence type="ECO:0000256" key="5">
    <source>
        <dbReference type="ARBA" id="ARBA00022692"/>
    </source>
</evidence>
<keyword evidence="9" id="KW-0915">Sodium</keyword>
<feature type="transmembrane region" description="Helical" evidence="23">
    <location>
        <begin position="169"/>
        <end position="190"/>
    </location>
</feature>
<dbReference type="AlphaFoldDB" id="A0A5F9D895"/>
<evidence type="ECO:0000256" key="17">
    <source>
        <dbReference type="ARBA" id="ARBA00063331"/>
    </source>
</evidence>
<dbReference type="PROSITE" id="PS50283">
    <property type="entry name" value="NA_SOLUT_SYMP_3"/>
    <property type="match status" value="1"/>
</dbReference>
<keyword evidence="11 23" id="KW-0472">Membrane</keyword>
<proteinExistence type="inferred from homology"/>
<comment type="function">
    <text evidence="16">Electrogenic Na(+)-coupled sugar symporter that actively transports D-glucose at the plasma membrane, with a Na(+) to sugar coupling ratio of 1:1. Transporter activity is driven by a transmembrane Na(+) electrochemical gradient set by the Na(+)/K(+) pump. Unlike SLC5A1/SGLT1, requires the auxiliary protein PDZK1IP1/MAP17 for full transporter activity. Has a primary role in D-glucose reabsorption from glomerular filtrate across the brush border of the early proximal tubules of the kidney.</text>
</comment>
<keyword evidence="10" id="KW-0406">Ion transport</keyword>
<evidence type="ECO:0000256" key="1">
    <source>
        <dbReference type="ARBA" id="ARBA00004424"/>
    </source>
</evidence>
<evidence type="ECO:0000256" key="15">
    <source>
        <dbReference type="ARBA" id="ARBA00050129"/>
    </source>
</evidence>
<evidence type="ECO:0000256" key="7">
    <source>
        <dbReference type="ARBA" id="ARBA00022847"/>
    </source>
</evidence>
<name>A0A5F9D895_RABIT</name>
<comment type="catalytic activity">
    <reaction evidence="15">
        <text>D-glucose(out) + Na(+)(out) = D-glucose(in) + Na(+)(in)</text>
        <dbReference type="Rhea" id="RHEA:70571"/>
        <dbReference type="ChEBI" id="CHEBI:4167"/>
        <dbReference type="ChEBI" id="CHEBI:29101"/>
    </reaction>
    <physiologicalReaction direction="left-to-right" evidence="15">
        <dbReference type="Rhea" id="RHEA:70572"/>
    </physiologicalReaction>
</comment>
<reference evidence="24 25" key="1">
    <citation type="journal article" date="2011" name="Nature">
        <title>A high-resolution map of human evolutionary constraint using 29 mammals.</title>
        <authorList>
            <person name="Lindblad-Toh K."/>
            <person name="Garber M."/>
            <person name="Zuk O."/>
            <person name="Lin M.F."/>
            <person name="Parker B.J."/>
            <person name="Washietl S."/>
            <person name="Kheradpour P."/>
            <person name="Ernst J."/>
            <person name="Jordan G."/>
            <person name="Mauceli E."/>
            <person name="Ward L.D."/>
            <person name="Lowe C.B."/>
            <person name="Holloway A.K."/>
            <person name="Clamp M."/>
            <person name="Gnerre S."/>
            <person name="Alfoldi J."/>
            <person name="Beal K."/>
            <person name="Chang J."/>
            <person name="Clawson H."/>
            <person name="Cuff J."/>
            <person name="Di Palma F."/>
            <person name="Fitzgerald S."/>
            <person name="Flicek P."/>
            <person name="Guttman M."/>
            <person name="Hubisz M.J."/>
            <person name="Jaffe D.B."/>
            <person name="Jungreis I."/>
            <person name="Kent W.J."/>
            <person name="Kostka D."/>
            <person name="Lara M."/>
            <person name="Martins A.L."/>
            <person name="Massingham T."/>
            <person name="Moltke I."/>
            <person name="Raney B.J."/>
            <person name="Rasmussen M.D."/>
            <person name="Robinson J."/>
            <person name="Stark A."/>
            <person name="Vilella A.J."/>
            <person name="Wen J."/>
            <person name="Xie X."/>
            <person name="Zody M.C."/>
            <person name="Baldwin J."/>
            <person name="Bloom T."/>
            <person name="Chin C.W."/>
            <person name="Heiman D."/>
            <person name="Nicol R."/>
            <person name="Nusbaum C."/>
            <person name="Young S."/>
            <person name="Wilkinson J."/>
            <person name="Worley K.C."/>
            <person name="Kovar C.L."/>
            <person name="Muzny D.M."/>
            <person name="Gibbs R.A."/>
            <person name="Cree A."/>
            <person name="Dihn H.H."/>
            <person name="Fowler G."/>
            <person name="Jhangiani S."/>
            <person name="Joshi V."/>
            <person name="Lee S."/>
            <person name="Lewis L.R."/>
            <person name="Nazareth L.V."/>
            <person name="Okwuonu G."/>
            <person name="Santibanez J."/>
            <person name="Warren W.C."/>
            <person name="Mardis E.R."/>
            <person name="Weinstock G.M."/>
            <person name="Wilson R.K."/>
            <person name="Delehaunty K."/>
            <person name="Dooling D."/>
            <person name="Fronik C."/>
            <person name="Fulton L."/>
            <person name="Fulton B."/>
            <person name="Graves T."/>
            <person name="Minx P."/>
            <person name="Sodergren E."/>
            <person name="Birney E."/>
            <person name="Margulies E.H."/>
            <person name="Herrero J."/>
            <person name="Green E.D."/>
            <person name="Haussler D."/>
            <person name="Siepel A."/>
            <person name="Goldman N."/>
            <person name="Pollard K.S."/>
            <person name="Pedersen J.S."/>
            <person name="Lander E.S."/>
            <person name="Kellis M."/>
        </authorList>
    </citation>
    <scope>NUCLEOTIDE SEQUENCE [LARGE SCALE GENOMIC DNA]</scope>
    <source>
        <strain evidence="25">Thorbecke</strain>
    </source>
</reference>
<keyword evidence="12" id="KW-1015">Disulfide bond</keyword>
<keyword evidence="4" id="KW-1003">Cell membrane</keyword>
<dbReference type="InParanoid" id="A0A5F9D895"/>
<feature type="transmembrane region" description="Helical" evidence="23">
    <location>
        <begin position="484"/>
        <end position="506"/>
    </location>
</feature>
<accession>A0A5F9D895</accession>
<feature type="region of interest" description="Disordered" evidence="22">
    <location>
        <begin position="572"/>
        <end position="591"/>
    </location>
</feature>
<feature type="region of interest" description="Disordered" evidence="22">
    <location>
        <begin position="716"/>
        <end position="752"/>
    </location>
</feature>
<evidence type="ECO:0000256" key="23">
    <source>
        <dbReference type="SAM" id="Phobius"/>
    </source>
</evidence>
<evidence type="ECO:0000313" key="25">
    <source>
        <dbReference type="Proteomes" id="UP000001811"/>
    </source>
</evidence>
<keyword evidence="5 23" id="KW-0812">Transmembrane</keyword>
<evidence type="ECO:0000256" key="10">
    <source>
        <dbReference type="ARBA" id="ARBA00023065"/>
    </source>
</evidence>
<dbReference type="GO" id="GO:0046872">
    <property type="term" value="F:metal ion binding"/>
    <property type="evidence" value="ECO:0007669"/>
    <property type="project" value="UniProtKB-KW"/>
</dbReference>
<keyword evidence="8 23" id="KW-1133">Transmembrane helix</keyword>
<dbReference type="Bgee" id="ENSOCUG00000021091">
    <property type="expression patterns" value="Expressed in kidney and 19 other cell types or tissues"/>
</dbReference>
<dbReference type="GO" id="GO:0098708">
    <property type="term" value="P:D-glucose import across plasma membrane"/>
    <property type="evidence" value="ECO:0007669"/>
    <property type="project" value="Ensembl"/>
</dbReference>
<feature type="transmembrane region" description="Helical" evidence="23">
    <location>
        <begin position="24"/>
        <end position="42"/>
    </location>
</feature>
<feature type="transmembrane region" description="Helical" evidence="23">
    <location>
        <begin position="422"/>
        <end position="443"/>
    </location>
</feature>
<comment type="similarity">
    <text evidence="2 21">Belongs to the sodium:solute symporter (SSF) (TC 2.A.21) family.</text>
</comment>
<protein>
    <recommendedName>
        <fullName evidence="18">Sodium/glucose cotransporter 2</fullName>
    </recommendedName>
    <alternativeName>
        <fullName evidence="20">Low affinity sodium-glucose cotransporter</fullName>
    </alternativeName>
    <alternativeName>
        <fullName evidence="19">Solute carrier family 5 member 2</fullName>
    </alternativeName>
</protein>
<dbReference type="Ensembl" id="ENSOCUT00000049727.1">
    <property type="protein sequence ID" value="ENSOCUP00000042429.1"/>
    <property type="gene ID" value="ENSOCUG00000021091.3"/>
</dbReference>
<sequence length="787" mass="84435">MEEHMEAGSRLGLGDQRALIDNPADIAVIAAYFLLVIGVGLWSMCRTNRGTVGGYFLAGRSMVWWPVGASLFASNIGSGHFVGLAGTGAANGLAVAGFEWNALFVVLLLGWLFAPVYLTAGVITMPQYLRKRFGGHRIRLYLSVLSLFLYIFTKISVDMFSGAVFIQQALGWNIYASVIALLGITMVYTVTGGLAALMYTDTVQTFVIIAGAFILTGYAFHEVGGYSGLFDKYMGAMTSLTVSEDPAVGNISSSCYRPRPDSYHLLRDPVTGDLPWPALLLGLTIVSGWYWCSDQVIVQRCLAGRNLTHIKAGCILCGYLKLTPMFLMVMPGMISRILYPDEVACVAPEVCKRVCGTEVGCSNIAYPRLVVKLMPNGLRGLMLAVMLAALMSSLASIFNSSSTLFTMDIYTRLRPRAGEGELLLVGRLWVVFIVAVSVAWLPVVQAAQGGQLFDYIQSVSSYLAPPVSAVFVLALFVPRVNEKGAFWGLIGGLLMGLARLIPEFSFGTGSCVRPSACPAFLCRVHYLYFAIVLFFCSGLLIIIVSLCTAPIPRKHLHRLVFSLRHSKEEREDLDADELEAPASPPVQNGRPEHAVEMEGMGLIREGVLRRGSWGKLPQTHCQASISLRAPGPGPRPVPPVLAVVLWNEQGQGRWPRTPYPGGGGCSGQAAGGHQRGPALVPGGQPQCPAHDGRGHVFLGLLCLGPTVLGITSHRSGQGWPHNEQGSGACSGPRKGGRGRSGMGRPSPFDWQSLPRGLSQAALTVSLSKNKAAIPTSCRGQCPCPGCS</sequence>
<evidence type="ECO:0000256" key="3">
    <source>
        <dbReference type="ARBA" id="ARBA00022448"/>
    </source>
</evidence>
<dbReference type="Proteomes" id="UP000001811">
    <property type="component" value="Unplaced"/>
</dbReference>
<feature type="transmembrane region" description="Helical" evidence="23">
    <location>
        <begin position="381"/>
        <end position="401"/>
    </location>
</feature>
<dbReference type="GO" id="GO:0098719">
    <property type="term" value="P:sodium ion import across plasma membrane"/>
    <property type="evidence" value="ECO:0007669"/>
    <property type="project" value="Ensembl"/>
</dbReference>
<evidence type="ECO:0000256" key="2">
    <source>
        <dbReference type="ARBA" id="ARBA00006434"/>
    </source>
</evidence>
<keyword evidence="3" id="KW-0813">Transport</keyword>
<dbReference type="InterPro" id="IPR038377">
    <property type="entry name" value="Na/Glc_symporter_sf"/>
</dbReference>
<feature type="transmembrane region" description="Helical" evidence="23">
    <location>
        <begin position="63"/>
        <end position="82"/>
    </location>
</feature>
<dbReference type="PROSITE" id="PS00456">
    <property type="entry name" value="NA_SOLUT_SYMP_1"/>
    <property type="match status" value="1"/>
</dbReference>
<gene>
    <name evidence="24" type="primary">SLC5A2</name>
</gene>
<dbReference type="GO" id="GO:0016324">
    <property type="term" value="C:apical plasma membrane"/>
    <property type="evidence" value="ECO:0007669"/>
    <property type="project" value="UniProtKB-SubCell"/>
</dbReference>
<dbReference type="GO" id="GO:0015151">
    <property type="term" value="F:alpha-glucoside transmembrane transporter activity"/>
    <property type="evidence" value="ECO:0007669"/>
    <property type="project" value="Ensembl"/>
</dbReference>
<evidence type="ECO:0000256" key="22">
    <source>
        <dbReference type="SAM" id="MobiDB-lite"/>
    </source>
</evidence>
<keyword evidence="25" id="KW-1185">Reference proteome</keyword>
<evidence type="ECO:0000256" key="11">
    <source>
        <dbReference type="ARBA" id="ARBA00023136"/>
    </source>
</evidence>
<dbReference type="FunFam" id="1.20.1730.10:FF:000010">
    <property type="entry name" value="Solute carrier family 5 member 2"/>
    <property type="match status" value="1"/>
</dbReference>
<dbReference type="RefSeq" id="XP_051690907.2">
    <property type="nucleotide sequence ID" value="XM_051834947.2"/>
</dbReference>
<dbReference type="PANTHER" id="PTHR11819:SF145">
    <property type="entry name" value="SODIUM_GLUCOSE COTRANSPORTER 2"/>
    <property type="match status" value="1"/>
</dbReference>
<dbReference type="Gene3D" id="1.20.1730.10">
    <property type="entry name" value="Sodium/glucose cotransporter"/>
    <property type="match status" value="1"/>
</dbReference>
<feature type="transmembrane region" description="Helical" evidence="23">
    <location>
        <begin position="202"/>
        <end position="220"/>
    </location>
</feature>
<feature type="transmembrane region" description="Helical" evidence="23">
    <location>
        <begin position="313"/>
        <end position="334"/>
    </location>
</feature>
<comment type="subcellular location">
    <subcellularLocation>
        <location evidence="1">Apical cell membrane</location>
        <topology evidence="1">Multi-pass membrane protein</topology>
    </subcellularLocation>
</comment>
<feature type="transmembrane region" description="Helical" evidence="23">
    <location>
        <begin position="138"/>
        <end position="157"/>
    </location>
</feature>
<dbReference type="CTD" id="6524"/>
<evidence type="ECO:0000256" key="19">
    <source>
        <dbReference type="ARBA" id="ARBA00078596"/>
    </source>
</evidence>
<dbReference type="InterPro" id="IPR018212">
    <property type="entry name" value="Na/solute_symporter_CS"/>
</dbReference>
<feature type="transmembrane region" description="Helical" evidence="23">
    <location>
        <begin position="455"/>
        <end position="477"/>
    </location>
</feature>
<evidence type="ECO:0000256" key="16">
    <source>
        <dbReference type="ARBA" id="ARBA00059702"/>
    </source>
</evidence>
<evidence type="ECO:0000256" key="14">
    <source>
        <dbReference type="ARBA" id="ARBA00023201"/>
    </source>
</evidence>
<keyword evidence="14" id="KW-0739">Sodium transport</keyword>
<evidence type="ECO:0000256" key="9">
    <source>
        <dbReference type="ARBA" id="ARBA00023053"/>
    </source>
</evidence>
<evidence type="ECO:0000256" key="8">
    <source>
        <dbReference type="ARBA" id="ARBA00022989"/>
    </source>
</evidence>
<dbReference type="GeneTree" id="ENSGT00940000160533"/>
<reference evidence="24" key="3">
    <citation type="submission" date="2025-09" db="UniProtKB">
        <authorList>
            <consortium name="Ensembl"/>
        </authorList>
    </citation>
    <scope>IDENTIFICATION</scope>
    <source>
        <strain evidence="24">Thorbecke</strain>
    </source>
</reference>
<feature type="transmembrane region" description="Helical" evidence="23">
    <location>
        <begin position="526"/>
        <end position="549"/>
    </location>
</feature>
<evidence type="ECO:0000256" key="13">
    <source>
        <dbReference type="ARBA" id="ARBA00023180"/>
    </source>
</evidence>
<organism evidence="24 25">
    <name type="scientific">Oryctolagus cuniculus</name>
    <name type="common">Rabbit</name>
    <dbReference type="NCBI Taxonomy" id="9986"/>
    <lineage>
        <taxon>Eukaryota</taxon>
        <taxon>Metazoa</taxon>
        <taxon>Chordata</taxon>
        <taxon>Craniata</taxon>
        <taxon>Vertebrata</taxon>
        <taxon>Euteleostomi</taxon>
        <taxon>Mammalia</taxon>
        <taxon>Eutheria</taxon>
        <taxon>Euarchontoglires</taxon>
        <taxon>Glires</taxon>
        <taxon>Lagomorpha</taxon>
        <taxon>Leporidae</taxon>
        <taxon>Oryctolagus</taxon>
    </lineage>
</organism>
<evidence type="ECO:0000256" key="12">
    <source>
        <dbReference type="ARBA" id="ARBA00023157"/>
    </source>
</evidence>
<dbReference type="GeneID" id="100009386"/>
<evidence type="ECO:0000256" key="4">
    <source>
        <dbReference type="ARBA" id="ARBA00022475"/>
    </source>
</evidence>
<evidence type="ECO:0000256" key="20">
    <source>
        <dbReference type="ARBA" id="ARBA00081561"/>
    </source>
</evidence>
<evidence type="ECO:0000256" key="21">
    <source>
        <dbReference type="RuleBase" id="RU362091"/>
    </source>
</evidence>
<feature type="transmembrane region" description="Helical" evidence="23">
    <location>
        <begin position="274"/>
        <end position="292"/>
    </location>
</feature>
<dbReference type="GO" id="GO:0005412">
    <property type="term" value="F:D-glucose:sodium symporter activity"/>
    <property type="evidence" value="ECO:0007669"/>
    <property type="project" value="Ensembl"/>
</dbReference>
<dbReference type="Pfam" id="PF00474">
    <property type="entry name" value="SSF"/>
    <property type="match status" value="1"/>
</dbReference>
<feature type="transmembrane region" description="Helical" evidence="23">
    <location>
        <begin position="102"/>
        <end position="126"/>
    </location>
</feature>
<dbReference type="NCBIfam" id="TIGR00813">
    <property type="entry name" value="sss"/>
    <property type="match status" value="1"/>
</dbReference>
<keyword evidence="7" id="KW-0769">Symport</keyword>
<evidence type="ECO:0000256" key="18">
    <source>
        <dbReference type="ARBA" id="ARBA00072719"/>
    </source>
</evidence>
<keyword evidence="6" id="KW-0479">Metal-binding</keyword>
<evidence type="ECO:0000256" key="6">
    <source>
        <dbReference type="ARBA" id="ARBA00022723"/>
    </source>
</evidence>
<dbReference type="PANTHER" id="PTHR11819">
    <property type="entry name" value="SOLUTE CARRIER FAMILY 5"/>
    <property type="match status" value="1"/>
</dbReference>
<reference evidence="24" key="2">
    <citation type="submission" date="2025-08" db="UniProtKB">
        <authorList>
            <consortium name="Ensembl"/>
        </authorList>
    </citation>
    <scope>IDENTIFICATION</scope>
    <source>
        <strain evidence="24">Thorbecke</strain>
    </source>
</reference>